<accession>A0ABS8N913</accession>
<reference evidence="2" key="1">
    <citation type="submission" date="2021-11" db="EMBL/GenBank/DDBJ databases">
        <authorList>
            <person name="Qingchun L."/>
            <person name="Dong Z."/>
            <person name="Zongwei Q."/>
            <person name="Jia Z."/>
            <person name="Duotao L."/>
        </authorList>
    </citation>
    <scope>NUCLEOTIDE SEQUENCE</scope>
    <source>
        <strain evidence="2">WLY-B-L2</strain>
    </source>
</reference>
<dbReference type="Gene3D" id="3.40.50.300">
    <property type="entry name" value="P-loop containing nucleotide triphosphate hydrolases"/>
    <property type="match status" value="1"/>
</dbReference>
<dbReference type="InterPro" id="IPR003593">
    <property type="entry name" value="AAA+_ATPase"/>
</dbReference>
<name>A0ABS8N913_9CLOT</name>
<proteinExistence type="predicted"/>
<dbReference type="PANTHER" id="PTHR42935:SF1">
    <property type="entry name" value="SLR0930 PROTEIN"/>
    <property type="match status" value="1"/>
</dbReference>
<evidence type="ECO:0000313" key="2">
    <source>
        <dbReference type="EMBL" id="MCC9296306.1"/>
    </source>
</evidence>
<dbReference type="InterPro" id="IPR027417">
    <property type="entry name" value="P-loop_NTPase"/>
</dbReference>
<evidence type="ECO:0000313" key="3">
    <source>
        <dbReference type="Proteomes" id="UP001165422"/>
    </source>
</evidence>
<dbReference type="Pfam" id="PF05673">
    <property type="entry name" value="DUF815"/>
    <property type="match status" value="1"/>
</dbReference>
<gene>
    <name evidence="2" type="ORF">LN736_15735</name>
</gene>
<dbReference type="PANTHER" id="PTHR42935">
    <property type="entry name" value="SLR0930 PROTEIN"/>
    <property type="match status" value="1"/>
</dbReference>
<comment type="caution">
    <text evidence="2">The sequence shown here is derived from an EMBL/GenBank/DDBJ whole genome shotgun (WGS) entry which is preliminary data.</text>
</comment>
<dbReference type="SUPFAM" id="SSF52540">
    <property type="entry name" value="P-loop containing nucleoside triphosphate hydrolases"/>
    <property type="match status" value="1"/>
</dbReference>
<dbReference type="GO" id="GO:0005524">
    <property type="term" value="F:ATP binding"/>
    <property type="evidence" value="ECO:0007669"/>
    <property type="project" value="UniProtKB-KW"/>
</dbReference>
<dbReference type="Proteomes" id="UP001165422">
    <property type="component" value="Unassembled WGS sequence"/>
</dbReference>
<sequence>MKSINYEADFDIKYEKLTLDSISIYRNLLKDNVIDSLKKLVEYIDKGKINMESTANLYNEFFFNLVESGYFSLKDYIIDKIIFSENFFSLEAEKGNFKGNRNIIKNAAAEDLEKLQNTAELTSSDIKRQLLKHFDKDVYKEMILKFPQWEAEDEFKEENYPEHIKSIEKSFHCSSKWSKCIDDLEKFHNVYGCGMFAKYRVFVWEHINGMGHFRGIEDPDSIELSDLIGYEKEHQIVEENTVQFLSGFPANNVLIHGDRGTGKSSTVKAILNKYYNKGLRMVELPKAYLEDFPEIIRRLKNKPQKFIIFIDDLAFSDNEENYTALKSMLEGGFENRSSNILIYATSNRRHLVKEYFSDRKGAASFDIDDEVHGEDSVQEKLSLADRFGINVLFTSPDKTGYLQIVDGIAQKRKLGFDREKLHREALKWERWYNGRSARTARQFVDWMEGCQKNLIVNKDLK</sequence>
<evidence type="ECO:0000259" key="1">
    <source>
        <dbReference type="SMART" id="SM00382"/>
    </source>
</evidence>
<keyword evidence="3" id="KW-1185">Reference proteome</keyword>
<organism evidence="2 3">
    <name type="scientific">Clostridium aromativorans</name>
    <dbReference type="NCBI Taxonomy" id="2836848"/>
    <lineage>
        <taxon>Bacteria</taxon>
        <taxon>Bacillati</taxon>
        <taxon>Bacillota</taxon>
        <taxon>Clostridia</taxon>
        <taxon>Eubacteriales</taxon>
        <taxon>Clostridiaceae</taxon>
        <taxon>Clostridium</taxon>
    </lineage>
</organism>
<dbReference type="CDD" id="cd00009">
    <property type="entry name" value="AAA"/>
    <property type="match status" value="1"/>
</dbReference>
<dbReference type="SMART" id="SM00382">
    <property type="entry name" value="AAA"/>
    <property type="match status" value="1"/>
</dbReference>
<keyword evidence="2" id="KW-0067">ATP-binding</keyword>
<keyword evidence="2" id="KW-0547">Nucleotide-binding</keyword>
<dbReference type="EMBL" id="JAJJPB010000027">
    <property type="protein sequence ID" value="MCC9296306.1"/>
    <property type="molecule type" value="Genomic_DNA"/>
</dbReference>
<protein>
    <submittedName>
        <fullName evidence="2">ATP-binding protein</fullName>
    </submittedName>
</protein>
<dbReference type="RefSeq" id="WP_229981949.1">
    <property type="nucleotide sequence ID" value="NZ_JAJJPB010000027.1"/>
</dbReference>
<dbReference type="InterPro" id="IPR008533">
    <property type="entry name" value="DUF815"/>
</dbReference>
<feature type="domain" description="AAA+ ATPase" evidence="1">
    <location>
        <begin position="249"/>
        <end position="366"/>
    </location>
</feature>